<organism evidence="3 4">
    <name type="scientific">Caulobacter rhizosphaerae</name>
    <dbReference type="NCBI Taxonomy" id="2010972"/>
    <lineage>
        <taxon>Bacteria</taxon>
        <taxon>Pseudomonadati</taxon>
        <taxon>Pseudomonadota</taxon>
        <taxon>Alphaproteobacteria</taxon>
        <taxon>Caulobacterales</taxon>
        <taxon>Caulobacteraceae</taxon>
        <taxon>Caulobacter</taxon>
    </lineage>
</organism>
<dbReference type="Pfam" id="PF05569">
    <property type="entry name" value="Peptidase_M56"/>
    <property type="match status" value="1"/>
</dbReference>
<dbReference type="PANTHER" id="PTHR34978:SF3">
    <property type="entry name" value="SLR0241 PROTEIN"/>
    <property type="match status" value="1"/>
</dbReference>
<keyword evidence="1" id="KW-0472">Membrane</keyword>
<feature type="transmembrane region" description="Helical" evidence="1">
    <location>
        <begin position="91"/>
        <end position="109"/>
    </location>
</feature>
<dbReference type="Gene3D" id="3.30.1150.10">
    <property type="match status" value="1"/>
</dbReference>
<evidence type="ECO:0000313" key="3">
    <source>
        <dbReference type="EMBL" id="MDR6533801.1"/>
    </source>
</evidence>
<dbReference type="Proteomes" id="UP001262754">
    <property type="component" value="Unassembled WGS sequence"/>
</dbReference>
<keyword evidence="1" id="KW-0812">Transmembrane</keyword>
<dbReference type="RefSeq" id="WP_310034765.1">
    <property type="nucleotide sequence ID" value="NZ_JAVDRL010000015.1"/>
</dbReference>
<dbReference type="InterPro" id="IPR008756">
    <property type="entry name" value="Peptidase_M56"/>
</dbReference>
<name>A0ABU1N6W2_9CAUL</name>
<keyword evidence="1" id="KW-1133">Transmembrane helix</keyword>
<feature type="transmembrane region" description="Helical" evidence="1">
    <location>
        <begin position="6"/>
        <end position="26"/>
    </location>
</feature>
<feature type="transmembrane region" description="Helical" evidence="1">
    <location>
        <begin position="276"/>
        <end position="296"/>
    </location>
</feature>
<dbReference type="CDD" id="cd07341">
    <property type="entry name" value="M56_BlaR1_MecR1_like"/>
    <property type="match status" value="1"/>
</dbReference>
<dbReference type="EMBL" id="JAVDRL010000015">
    <property type="protein sequence ID" value="MDR6533801.1"/>
    <property type="molecule type" value="Genomic_DNA"/>
</dbReference>
<dbReference type="PANTHER" id="PTHR34978">
    <property type="entry name" value="POSSIBLE SENSOR-TRANSDUCER PROTEIN BLAR"/>
    <property type="match status" value="1"/>
</dbReference>
<evidence type="ECO:0000313" key="4">
    <source>
        <dbReference type="Proteomes" id="UP001262754"/>
    </source>
</evidence>
<dbReference type="InterPro" id="IPR052173">
    <property type="entry name" value="Beta-lactam_resp_regulator"/>
</dbReference>
<keyword evidence="4" id="KW-1185">Reference proteome</keyword>
<protein>
    <submittedName>
        <fullName evidence="3">TonB family protein</fullName>
    </submittedName>
</protein>
<gene>
    <name evidence="3" type="ORF">J2800_004571</name>
</gene>
<sequence length="421" mass="44201">MSGAVLSLLGRGQLALTIGLLLVLVLRRPVRRAFGPATAYSLWLAVPLCLLAGLLPAPAPTGAMAPVVSLLADAARQARPIARQARQMSDLLLALWAAGAVGAAALFAMRQARFVRGLGRLVPSPSDPALLLGQHTGAGPLLLGALRPRIVAPADFDARFEGAARELVLAHERVHLARGDALVNALVVVARCLAWFNPLAHLAARRLRMDQEIACDAVVVERHPDARRLYAEALLSSALTPVSPPFGCYWPAAGPHPLKERLMMLQITSTTPYRKAFGAVLVGAVGLTAAGAVWAANPPKPTVAAPVWIQRPGGEDMARYYPKAAITAGVGAAKVVIDCGITGEGRLDNCRVRQEEPAQYGFGEATIQLASHFRMAANDLDGKPTAGGTVRIPVVFVRAPDLAPVSSDSPELAKPAPDSAS</sequence>
<accession>A0ABU1N6W2</accession>
<evidence type="ECO:0000256" key="1">
    <source>
        <dbReference type="SAM" id="Phobius"/>
    </source>
</evidence>
<evidence type="ECO:0000259" key="2">
    <source>
        <dbReference type="Pfam" id="PF05569"/>
    </source>
</evidence>
<reference evidence="3 4" key="1">
    <citation type="submission" date="2023-07" db="EMBL/GenBank/DDBJ databases">
        <title>Sorghum-associated microbial communities from plants grown in Nebraska, USA.</title>
        <authorList>
            <person name="Schachtman D."/>
        </authorList>
    </citation>
    <scope>NUCLEOTIDE SEQUENCE [LARGE SCALE GENOMIC DNA]</scope>
    <source>
        <strain evidence="3 4">DS2154</strain>
    </source>
</reference>
<comment type="caution">
    <text evidence="3">The sequence shown here is derived from an EMBL/GenBank/DDBJ whole genome shotgun (WGS) entry which is preliminary data.</text>
</comment>
<feature type="transmembrane region" description="Helical" evidence="1">
    <location>
        <begin position="38"/>
        <end position="57"/>
    </location>
</feature>
<proteinExistence type="predicted"/>
<feature type="domain" description="Peptidase M56" evidence="2">
    <location>
        <begin position="9"/>
        <end position="265"/>
    </location>
</feature>